<evidence type="ECO:0000256" key="3">
    <source>
        <dbReference type="SAM" id="Phobius"/>
    </source>
</evidence>
<name>J0CAU9_RHILT</name>
<protein>
    <submittedName>
        <fullName evidence="6">Multidrug resistance efflux pump</fullName>
    </submittedName>
</protein>
<organism evidence="6 7">
    <name type="scientific">Rhizobium leguminosarum bv. trifolii WSM2297</name>
    <dbReference type="NCBI Taxonomy" id="754762"/>
    <lineage>
        <taxon>Bacteria</taxon>
        <taxon>Pseudomonadati</taxon>
        <taxon>Pseudomonadota</taxon>
        <taxon>Alphaproteobacteria</taxon>
        <taxon>Hyphomicrobiales</taxon>
        <taxon>Rhizobiaceae</taxon>
        <taxon>Rhizobium/Agrobacterium group</taxon>
        <taxon>Rhizobium</taxon>
    </lineage>
</organism>
<gene>
    <name evidence="6" type="ORF">Rleg4DRAFT_1830</name>
</gene>
<dbReference type="InterPro" id="IPR058625">
    <property type="entry name" value="MdtA-like_BSH"/>
</dbReference>
<keyword evidence="1" id="KW-0175">Coiled coil</keyword>
<feature type="region of interest" description="Disordered" evidence="2">
    <location>
        <begin position="1"/>
        <end position="43"/>
    </location>
</feature>
<dbReference type="RefSeq" id="WP_003580715.1">
    <property type="nucleotide sequence ID" value="NZ_JH719395.1"/>
</dbReference>
<dbReference type="EMBL" id="JH719395">
    <property type="protein sequence ID" value="EJC80212.1"/>
    <property type="molecule type" value="Genomic_DNA"/>
</dbReference>
<feature type="domain" description="CusB-like beta-barrel" evidence="5">
    <location>
        <begin position="296"/>
        <end position="336"/>
    </location>
</feature>
<keyword evidence="3" id="KW-1133">Transmembrane helix</keyword>
<dbReference type="PANTHER" id="PTHR30386">
    <property type="entry name" value="MEMBRANE FUSION SUBUNIT OF EMRAB-TOLC MULTIDRUG EFFLUX PUMP"/>
    <property type="match status" value="1"/>
</dbReference>
<dbReference type="AlphaFoldDB" id="J0CAU9"/>
<evidence type="ECO:0000259" key="5">
    <source>
        <dbReference type="Pfam" id="PF25954"/>
    </source>
</evidence>
<dbReference type="Proteomes" id="UP000005732">
    <property type="component" value="Unassembled WGS sequence"/>
</dbReference>
<sequence>MPLSKTKNRLNEPLPNPMNATALDPVPQQETLPPAPSPTPSARTADVRSLLVPISAIGVALAVIAGAGANWDSWIAGQTVQSTDDAAVYADVSSVGARVSGTIELVTVGDYAHVKAGDLLFSIDHAPYEVALRASKARLEAALAQLANNDSQRSFQLAQIDVAMAQRQASEADEIETDKEWRRQTRLGLESGASSLQNLEKATAAHDRALANSKLTEATVAAQRAQLDILAKQRKALQANVDTAAAEVAANELELSYADVRAPVDGVVARRNVQLGNYVSAGTSMISIVPLPRIYILANYKENQLAWVREGQPVDISVDLLPGEMLHGTVSKISPASGSTFALLPPDNATGNFTKIAQRLTVRIELDPTQTNFDRLRPGMSVVTHITTRKGGNDA</sequence>
<dbReference type="Gene3D" id="2.40.30.170">
    <property type="match status" value="1"/>
</dbReference>
<evidence type="ECO:0000259" key="4">
    <source>
        <dbReference type="Pfam" id="PF25917"/>
    </source>
</evidence>
<dbReference type="InterPro" id="IPR050739">
    <property type="entry name" value="MFP"/>
</dbReference>
<dbReference type="InterPro" id="IPR058792">
    <property type="entry name" value="Beta-barrel_RND_2"/>
</dbReference>
<evidence type="ECO:0000256" key="2">
    <source>
        <dbReference type="SAM" id="MobiDB-lite"/>
    </source>
</evidence>
<dbReference type="GO" id="GO:0055085">
    <property type="term" value="P:transmembrane transport"/>
    <property type="evidence" value="ECO:0007669"/>
    <property type="project" value="InterPro"/>
</dbReference>
<evidence type="ECO:0000313" key="7">
    <source>
        <dbReference type="Proteomes" id="UP000005732"/>
    </source>
</evidence>
<accession>J0CAU9</accession>
<dbReference type="Gene3D" id="2.40.50.100">
    <property type="match status" value="1"/>
</dbReference>
<dbReference type="PANTHER" id="PTHR30386:SF24">
    <property type="entry name" value="MULTIDRUG RESISTANCE EFFLUX PUMP"/>
    <property type="match status" value="1"/>
</dbReference>
<dbReference type="Pfam" id="PF25954">
    <property type="entry name" value="Beta-barrel_RND_2"/>
    <property type="match status" value="1"/>
</dbReference>
<evidence type="ECO:0000313" key="6">
    <source>
        <dbReference type="EMBL" id="EJC80212.1"/>
    </source>
</evidence>
<keyword evidence="3" id="KW-0472">Membrane</keyword>
<proteinExistence type="predicted"/>
<keyword evidence="3" id="KW-0812">Transmembrane</keyword>
<dbReference type="HOGENOM" id="CLU_018816_15_1_5"/>
<feature type="coiled-coil region" evidence="1">
    <location>
        <begin position="220"/>
        <end position="254"/>
    </location>
</feature>
<dbReference type="SUPFAM" id="SSF111369">
    <property type="entry name" value="HlyD-like secretion proteins"/>
    <property type="match status" value="2"/>
</dbReference>
<dbReference type="Pfam" id="PF25917">
    <property type="entry name" value="BSH_RND"/>
    <property type="match status" value="1"/>
</dbReference>
<evidence type="ECO:0000256" key="1">
    <source>
        <dbReference type="SAM" id="Coils"/>
    </source>
</evidence>
<feature type="domain" description="Multidrug resistance protein MdtA-like barrel-sandwich hybrid" evidence="4">
    <location>
        <begin position="93"/>
        <end position="289"/>
    </location>
</feature>
<reference evidence="6 7" key="1">
    <citation type="submission" date="2012-02" db="EMBL/GenBank/DDBJ databases">
        <title>Improved High-Quality Draft Sequence of Rhizobium leguminosarum bv. trifolii WSM2297.</title>
        <authorList>
            <consortium name="US DOE Joint Genome Institute"/>
            <person name="Lucas S."/>
            <person name="Han J."/>
            <person name="Lapidus A."/>
            <person name="Cheng J.-F."/>
            <person name="Goodwin L."/>
            <person name="Pitluck S."/>
            <person name="Peters L."/>
            <person name="Ovchinnikova G."/>
            <person name="Zhang X."/>
            <person name="Detter J.C."/>
            <person name="Han C."/>
            <person name="Tapia R."/>
            <person name="Land M."/>
            <person name="Hauser L."/>
            <person name="Kyrpides N."/>
            <person name="Ivanova N."/>
            <person name="Pagani I."/>
            <person name="Brau L."/>
            <person name="Yates R."/>
            <person name="O'Hara G."/>
            <person name="Rui T."/>
            <person name="Howieson J."/>
            <person name="Reeve W."/>
            <person name="Woyke T."/>
        </authorList>
    </citation>
    <scope>NUCLEOTIDE SEQUENCE [LARGE SCALE GENOMIC DNA]</scope>
    <source>
        <strain evidence="6 7">WSM2297</strain>
    </source>
</reference>
<feature type="transmembrane region" description="Helical" evidence="3">
    <location>
        <begin position="50"/>
        <end position="71"/>
    </location>
</feature>